<feature type="compositionally biased region" description="Low complexity" evidence="1">
    <location>
        <begin position="64"/>
        <end position="73"/>
    </location>
</feature>
<dbReference type="SUPFAM" id="SSF53850">
    <property type="entry name" value="Periplasmic binding protein-like II"/>
    <property type="match status" value="1"/>
</dbReference>
<dbReference type="RefSeq" id="WP_201278736.1">
    <property type="nucleotide sequence ID" value="NZ_QGQD01000006.1"/>
</dbReference>
<protein>
    <submittedName>
        <fullName evidence="3">Multiple sugar-binding protein</fullName>
    </submittedName>
</protein>
<feature type="compositionally biased region" description="Basic and acidic residues" evidence="1">
    <location>
        <begin position="45"/>
        <end position="61"/>
    </location>
</feature>
<dbReference type="PANTHER" id="PTHR43649">
    <property type="entry name" value="ARABINOSE-BINDING PROTEIN-RELATED"/>
    <property type="match status" value="1"/>
</dbReference>
<dbReference type="InterPro" id="IPR006059">
    <property type="entry name" value="SBP"/>
</dbReference>
<feature type="region of interest" description="Disordered" evidence="1">
    <location>
        <begin position="26"/>
        <end position="73"/>
    </location>
</feature>
<reference evidence="3 4" key="1">
    <citation type="journal article" date="2019" name="Anaerobe">
        <title>Detection of Robinsoniella peoriensis in multiple bone samples of a trauma patient.</title>
        <authorList>
            <person name="Schrottner P."/>
            <person name="Hartwich K."/>
            <person name="Bunk B."/>
            <person name="Schober I."/>
            <person name="Helbig S."/>
            <person name="Rudolph W.W."/>
            <person name="Gunzer F."/>
        </authorList>
    </citation>
    <scope>NUCLEOTIDE SEQUENCE [LARGE SCALE GENOMIC DNA]</scope>
    <source>
        <strain evidence="3 4">DSM 106044</strain>
    </source>
</reference>
<dbReference type="Proteomes" id="UP000306509">
    <property type="component" value="Unassembled WGS sequence"/>
</dbReference>
<evidence type="ECO:0000256" key="1">
    <source>
        <dbReference type="SAM" id="MobiDB-lite"/>
    </source>
</evidence>
<sequence length="484" mass="52452" precursor="true">MKAKKVKKVLCMTMAAAMTLGLTACGSGSSSDTSAAKDTTAATEAKSEAGTDAATEAKSEAADTEQAADTAAAGEEQTLKVAAVETAYGQDMWKEVCAAFQKANPGVTVELTIDKKLEDIITPAMKSGDYPDVIMRPVGGESALTETFIKDNNIVDLTDVLSMTVPGEDKTVGDKILPGFVDNSITNPYGDGKTYLMPMFYGPCGLFYNEGLLEEKGWTVPTTWDEMWELGDKAKAEGIALFTYPTAGYFDAFFYSLMHEAMGNDNFQKALRYEEGIWDTPEAKEVFDIVAKLATYTESTTPANANDNDFRKNQQMILDNKALFMPNGNWVIGEMADAPRADGFKWGFTALPAVKDGGERASYTFFEQVWMPKGAENQDLGKQFIAYLYTDEAAGIFAEKGGAVQPIQGMADKLDGDAKLYYSIYDTGAVAVMDAFATTDPVEGVTVRTTFFDPINSLVSGDKTVDEWVEQVKKDSDALRAALK</sequence>
<dbReference type="PROSITE" id="PS51257">
    <property type="entry name" value="PROKAR_LIPOPROTEIN"/>
    <property type="match status" value="1"/>
</dbReference>
<comment type="caution">
    <text evidence="3">The sequence shown here is derived from an EMBL/GenBank/DDBJ whole genome shotgun (WGS) entry which is preliminary data.</text>
</comment>
<accession>A0A4U8QCH1</accession>
<organism evidence="3 4">
    <name type="scientific">Robinsoniella peoriensis</name>
    <dbReference type="NCBI Taxonomy" id="180332"/>
    <lineage>
        <taxon>Bacteria</taxon>
        <taxon>Bacillati</taxon>
        <taxon>Bacillota</taxon>
        <taxon>Clostridia</taxon>
        <taxon>Lachnospirales</taxon>
        <taxon>Lachnospiraceae</taxon>
        <taxon>Robinsoniella</taxon>
    </lineage>
</organism>
<dbReference type="PANTHER" id="PTHR43649:SF12">
    <property type="entry name" value="DIACETYLCHITOBIOSE BINDING PROTEIN DASA"/>
    <property type="match status" value="1"/>
</dbReference>
<dbReference type="InterPro" id="IPR050490">
    <property type="entry name" value="Bact_solute-bd_prot1"/>
</dbReference>
<keyword evidence="2" id="KW-0732">Signal</keyword>
<feature type="signal peptide" evidence="2">
    <location>
        <begin position="1"/>
        <end position="24"/>
    </location>
</feature>
<gene>
    <name evidence="3" type="primary">msmE_2</name>
    <name evidence="3" type="ORF">DSM106044_00301</name>
</gene>
<dbReference type="InterPro" id="IPR022387">
    <property type="entry name" value="Bind_CPR0540"/>
</dbReference>
<feature type="compositionally biased region" description="Low complexity" evidence="1">
    <location>
        <begin position="26"/>
        <end position="44"/>
    </location>
</feature>
<evidence type="ECO:0000313" key="3">
    <source>
        <dbReference type="EMBL" id="TLD02802.1"/>
    </source>
</evidence>
<name>A0A4U8QCH1_9FIRM</name>
<dbReference type="NCBIfam" id="TIGR03850">
    <property type="entry name" value="bind_CPR_0540"/>
    <property type="match status" value="1"/>
</dbReference>
<keyword evidence="4" id="KW-1185">Reference proteome</keyword>
<dbReference type="Pfam" id="PF01547">
    <property type="entry name" value="SBP_bac_1"/>
    <property type="match status" value="1"/>
</dbReference>
<dbReference type="AlphaFoldDB" id="A0A4U8QCH1"/>
<proteinExistence type="predicted"/>
<dbReference type="STRING" id="180332.GCA_000797495_05565"/>
<feature type="chain" id="PRO_5038765272" evidence="2">
    <location>
        <begin position="25"/>
        <end position="484"/>
    </location>
</feature>
<evidence type="ECO:0000256" key="2">
    <source>
        <dbReference type="SAM" id="SignalP"/>
    </source>
</evidence>
<dbReference type="EMBL" id="QGQD01000006">
    <property type="protein sequence ID" value="TLD02802.1"/>
    <property type="molecule type" value="Genomic_DNA"/>
</dbReference>
<evidence type="ECO:0000313" key="4">
    <source>
        <dbReference type="Proteomes" id="UP000306509"/>
    </source>
</evidence>
<dbReference type="Gene3D" id="3.40.190.10">
    <property type="entry name" value="Periplasmic binding protein-like II"/>
    <property type="match status" value="1"/>
</dbReference>